<organism evidence="2 3">
    <name type="scientific">Aurantimonas manganoxydans (strain ATCC BAA-1229 / DSM 21871 / SI85-9A1)</name>
    <dbReference type="NCBI Taxonomy" id="287752"/>
    <lineage>
        <taxon>Bacteria</taxon>
        <taxon>Pseudomonadati</taxon>
        <taxon>Pseudomonadota</taxon>
        <taxon>Alphaproteobacteria</taxon>
        <taxon>Hyphomicrobiales</taxon>
        <taxon>Aurantimonadaceae</taxon>
        <taxon>Aurantimonas</taxon>
    </lineage>
</organism>
<sequence length="93" mass="10145">MYDLNDRPVEGQGGNGNSLGSETNEVEICDNSAKPSAVSRISWAFARYSPSDVAMERSIAAVTWLDFPANMLRTSALALGGSISYRDWSWTKP</sequence>
<comment type="caution">
    <text evidence="2">The sequence shown here is derived from an EMBL/GenBank/DDBJ whole genome shotgun (WGS) entry which is preliminary data.</text>
</comment>
<protein>
    <submittedName>
        <fullName evidence="2">Uncharacterized protein</fullName>
    </submittedName>
</protein>
<evidence type="ECO:0000313" key="3">
    <source>
        <dbReference type="Proteomes" id="UP000000321"/>
    </source>
</evidence>
<gene>
    <name evidence="2" type="ORF">SI859A1_02274</name>
</gene>
<feature type="region of interest" description="Disordered" evidence="1">
    <location>
        <begin position="1"/>
        <end position="28"/>
    </location>
</feature>
<accession>Q1YMC3</accession>
<proteinExistence type="predicted"/>
<dbReference type="HOGENOM" id="CLU_2396424_0_0_5"/>
<dbReference type="AlphaFoldDB" id="Q1YMC3"/>
<dbReference type="EMBL" id="AAPJ01000001">
    <property type="protein sequence ID" value="EAS51458.1"/>
    <property type="molecule type" value="Genomic_DNA"/>
</dbReference>
<dbReference type="BioCyc" id="AURANTIMONAS:SI859A1_02274-MONOMER"/>
<evidence type="ECO:0000313" key="2">
    <source>
        <dbReference type="EMBL" id="EAS51458.1"/>
    </source>
</evidence>
<evidence type="ECO:0000256" key="1">
    <source>
        <dbReference type="SAM" id="MobiDB-lite"/>
    </source>
</evidence>
<dbReference type="Proteomes" id="UP000000321">
    <property type="component" value="Unassembled WGS sequence"/>
</dbReference>
<keyword evidence="3" id="KW-1185">Reference proteome</keyword>
<name>Q1YMC3_AURMS</name>
<reference evidence="2 3" key="1">
    <citation type="journal article" date="2008" name="Appl. Environ. Microbiol.">
        <title>Genomic insights into Mn(II) oxidation by the marine alphaproteobacterium Aurantimonas sp. strain SI85-9A1.</title>
        <authorList>
            <person name="Dick G.J."/>
            <person name="Podell S."/>
            <person name="Johnson H.A."/>
            <person name="Rivera-Espinoza Y."/>
            <person name="Bernier-Latmani R."/>
            <person name="McCarthy J.K."/>
            <person name="Torpey J.W."/>
            <person name="Clement B.G."/>
            <person name="Gaasterland T."/>
            <person name="Tebo B.M."/>
        </authorList>
    </citation>
    <scope>NUCLEOTIDE SEQUENCE [LARGE SCALE GENOMIC DNA]</scope>
    <source>
        <strain evidence="2 3">SI85-9A1</strain>
    </source>
</reference>